<organism evidence="2 3">
    <name type="scientific">Exophiala dermatitidis</name>
    <name type="common">Black yeast-like fungus</name>
    <name type="synonym">Wangiella dermatitidis</name>
    <dbReference type="NCBI Taxonomy" id="5970"/>
    <lineage>
        <taxon>Eukaryota</taxon>
        <taxon>Fungi</taxon>
        <taxon>Dikarya</taxon>
        <taxon>Ascomycota</taxon>
        <taxon>Pezizomycotina</taxon>
        <taxon>Eurotiomycetes</taxon>
        <taxon>Chaetothyriomycetidae</taxon>
        <taxon>Chaetothyriales</taxon>
        <taxon>Herpotrichiellaceae</taxon>
        <taxon>Exophiala</taxon>
    </lineage>
</organism>
<evidence type="ECO:0008006" key="4">
    <source>
        <dbReference type="Google" id="ProtNLM"/>
    </source>
</evidence>
<feature type="region of interest" description="Disordered" evidence="1">
    <location>
        <begin position="337"/>
        <end position="414"/>
    </location>
</feature>
<feature type="compositionally biased region" description="Acidic residues" evidence="1">
    <location>
        <begin position="167"/>
        <end position="176"/>
    </location>
</feature>
<reference evidence="2" key="1">
    <citation type="submission" date="2023-01" db="EMBL/GenBank/DDBJ databases">
        <title>Exophiala dermititidis isolated from Cystic Fibrosis Patient.</title>
        <authorList>
            <person name="Kurbessoian T."/>
            <person name="Crocker A."/>
            <person name="Murante D."/>
            <person name="Hogan D.A."/>
            <person name="Stajich J.E."/>
        </authorList>
    </citation>
    <scope>NUCLEOTIDE SEQUENCE</scope>
    <source>
        <strain evidence="2">Ex8</strain>
    </source>
</reference>
<dbReference type="AlphaFoldDB" id="A0AAN6EZ29"/>
<evidence type="ECO:0000256" key="1">
    <source>
        <dbReference type="SAM" id="MobiDB-lite"/>
    </source>
</evidence>
<feature type="region of interest" description="Disordered" evidence="1">
    <location>
        <begin position="156"/>
        <end position="182"/>
    </location>
</feature>
<evidence type="ECO:0000313" key="2">
    <source>
        <dbReference type="EMBL" id="KAJ8994355.1"/>
    </source>
</evidence>
<comment type="caution">
    <text evidence="2">The sequence shown here is derived from an EMBL/GenBank/DDBJ whole genome shotgun (WGS) entry which is preliminary data.</text>
</comment>
<dbReference type="EMBL" id="JAJGCB010000002">
    <property type="protein sequence ID" value="KAJ8994355.1"/>
    <property type="molecule type" value="Genomic_DNA"/>
</dbReference>
<feature type="compositionally biased region" description="Acidic residues" evidence="1">
    <location>
        <begin position="373"/>
        <end position="382"/>
    </location>
</feature>
<name>A0AAN6EZ29_EXODE</name>
<sequence length="500" mass="56356">MAKSRQRSLTNEVAFESLPPALRRKYFSSLERLRLAQDVNSLQQSYSRPHPEPKPSILQHPNNSTWAATAPSNRPFLLAASLLQPGLLLNGNKLRKRRASTTNSRATPSTVAWFASLPPALQKKLFSKEECLFYTQDSSTVILDSADEILRRRSSNTKRQAALEAGSSDDETAVDWEEPKHQERVDSAVDMGDYNADGFRWLDDEADLDLKLDDYHEAIAETARRTASFSEPVRRPFKRNTSLSSIPIRRPRKSTSSSRGQVEPASPPALPSEPLHFPSPSPSFTLKHARSQASLNSIDPRATHYQDPAARMKLRLYLASPQKFDEAIEFGFPSIGMKTKHKDRTRPMTSPQPRPDVNRTFFHDDDTPSLSGDDGDDADDPDTLFNPSTPEDTVFQMHRPTKKPSVDGNVGLKPVSTRRQPEMYARGGIGFDREMTLHMTLTRPDLRSPGETLPSCQKNVNDLPLERPELLSDGHMVSIWDTLPPEESRVKRFLRKLRLK</sequence>
<feature type="region of interest" description="Disordered" evidence="1">
    <location>
        <begin position="41"/>
        <end position="65"/>
    </location>
</feature>
<proteinExistence type="predicted"/>
<gene>
    <name evidence="2" type="ORF">HRR80_001077</name>
</gene>
<protein>
    <recommendedName>
        <fullName evidence="4">Mucin</fullName>
    </recommendedName>
</protein>
<dbReference type="Proteomes" id="UP001161757">
    <property type="component" value="Unassembled WGS sequence"/>
</dbReference>
<feature type="compositionally biased region" description="Pro residues" evidence="1">
    <location>
        <begin position="265"/>
        <end position="281"/>
    </location>
</feature>
<accession>A0AAN6EZ29</accession>
<feature type="region of interest" description="Disordered" evidence="1">
    <location>
        <begin position="225"/>
        <end position="290"/>
    </location>
</feature>
<evidence type="ECO:0000313" key="3">
    <source>
        <dbReference type="Proteomes" id="UP001161757"/>
    </source>
</evidence>